<reference evidence="3" key="1">
    <citation type="journal article" date="2005" name="Nature">
        <title>The map-based sequence of the rice genome.</title>
        <authorList>
            <consortium name="International rice genome sequencing project (IRGSP)"/>
            <person name="Matsumoto T."/>
            <person name="Wu J."/>
            <person name="Kanamori H."/>
            <person name="Katayose Y."/>
            <person name="Fujisawa M."/>
            <person name="Namiki N."/>
            <person name="Mizuno H."/>
            <person name="Yamamoto K."/>
            <person name="Antonio B.A."/>
            <person name="Baba T."/>
            <person name="Sakata K."/>
            <person name="Nagamura Y."/>
            <person name="Aoki H."/>
            <person name="Arikawa K."/>
            <person name="Arita K."/>
            <person name="Bito T."/>
            <person name="Chiden Y."/>
            <person name="Fujitsuka N."/>
            <person name="Fukunaka R."/>
            <person name="Hamada M."/>
            <person name="Harada C."/>
            <person name="Hayashi A."/>
            <person name="Hijishita S."/>
            <person name="Honda M."/>
            <person name="Hosokawa S."/>
            <person name="Ichikawa Y."/>
            <person name="Idonuma A."/>
            <person name="Iijima M."/>
            <person name="Ikeda M."/>
            <person name="Ikeno M."/>
            <person name="Ito K."/>
            <person name="Ito S."/>
            <person name="Ito T."/>
            <person name="Ito Y."/>
            <person name="Ito Y."/>
            <person name="Iwabuchi A."/>
            <person name="Kamiya K."/>
            <person name="Karasawa W."/>
            <person name="Kurita K."/>
            <person name="Katagiri S."/>
            <person name="Kikuta A."/>
            <person name="Kobayashi H."/>
            <person name="Kobayashi N."/>
            <person name="Machita K."/>
            <person name="Maehara T."/>
            <person name="Masukawa M."/>
            <person name="Mizubayashi T."/>
            <person name="Mukai Y."/>
            <person name="Nagasaki H."/>
            <person name="Nagata Y."/>
            <person name="Naito S."/>
            <person name="Nakashima M."/>
            <person name="Nakama Y."/>
            <person name="Nakamichi Y."/>
            <person name="Nakamura M."/>
            <person name="Meguro A."/>
            <person name="Negishi M."/>
            <person name="Ohta I."/>
            <person name="Ohta T."/>
            <person name="Okamoto M."/>
            <person name="Ono N."/>
            <person name="Saji S."/>
            <person name="Sakaguchi M."/>
            <person name="Sakai K."/>
            <person name="Shibata M."/>
            <person name="Shimokawa T."/>
            <person name="Song J."/>
            <person name="Takazaki Y."/>
            <person name="Terasawa K."/>
            <person name="Tsugane M."/>
            <person name="Tsuji K."/>
            <person name="Ueda S."/>
            <person name="Waki K."/>
            <person name="Yamagata H."/>
            <person name="Yamamoto M."/>
            <person name="Yamamoto S."/>
            <person name="Yamane H."/>
            <person name="Yoshiki S."/>
            <person name="Yoshihara R."/>
            <person name="Yukawa K."/>
            <person name="Zhong H."/>
            <person name="Yano M."/>
            <person name="Yuan Q."/>
            <person name="Ouyang S."/>
            <person name="Liu J."/>
            <person name="Jones K.M."/>
            <person name="Gansberger K."/>
            <person name="Moffat K."/>
            <person name="Hill J."/>
            <person name="Bera J."/>
            <person name="Fadrosh D."/>
            <person name="Jin S."/>
            <person name="Johri S."/>
            <person name="Kim M."/>
            <person name="Overton L."/>
            <person name="Reardon M."/>
            <person name="Tsitrin T."/>
            <person name="Vuong H."/>
            <person name="Weaver B."/>
            <person name="Ciecko A."/>
            <person name="Tallon L."/>
            <person name="Jackson J."/>
            <person name="Pai G."/>
            <person name="Aken S.V."/>
            <person name="Utterback T."/>
            <person name="Reidmuller S."/>
            <person name="Feldblyum T."/>
            <person name="Hsiao J."/>
            <person name="Zismann V."/>
            <person name="Iobst S."/>
            <person name="de Vazeille A.R."/>
            <person name="Buell C.R."/>
            <person name="Ying K."/>
            <person name="Li Y."/>
            <person name="Lu T."/>
            <person name="Huang Y."/>
            <person name="Zhao Q."/>
            <person name="Feng Q."/>
            <person name="Zhang L."/>
            <person name="Zhu J."/>
            <person name="Weng Q."/>
            <person name="Mu J."/>
            <person name="Lu Y."/>
            <person name="Fan D."/>
            <person name="Liu Y."/>
            <person name="Guan J."/>
            <person name="Zhang Y."/>
            <person name="Yu S."/>
            <person name="Liu X."/>
            <person name="Zhang Y."/>
            <person name="Hong G."/>
            <person name="Han B."/>
            <person name="Choisne N."/>
            <person name="Demange N."/>
            <person name="Orjeda G."/>
            <person name="Samain S."/>
            <person name="Cattolico L."/>
            <person name="Pelletier E."/>
            <person name="Couloux A."/>
            <person name="Segurens B."/>
            <person name="Wincker P."/>
            <person name="D'Hont A."/>
            <person name="Scarpelli C."/>
            <person name="Weissenbach J."/>
            <person name="Salanoubat M."/>
            <person name="Quetier F."/>
            <person name="Yu Y."/>
            <person name="Kim H.R."/>
            <person name="Rambo T."/>
            <person name="Currie J."/>
            <person name="Collura K."/>
            <person name="Luo M."/>
            <person name="Yang T."/>
            <person name="Ammiraju J.S.S."/>
            <person name="Engler F."/>
            <person name="Soderlund C."/>
            <person name="Wing R.A."/>
            <person name="Palmer L.E."/>
            <person name="de la Bastide M."/>
            <person name="Spiegel L."/>
            <person name="Nascimento L."/>
            <person name="Zutavern T."/>
            <person name="O'Shaughnessy A."/>
            <person name="Dike S."/>
            <person name="Dedhia N."/>
            <person name="Preston R."/>
            <person name="Balija V."/>
            <person name="McCombie W.R."/>
            <person name="Chow T."/>
            <person name="Chen H."/>
            <person name="Chung M."/>
            <person name="Chen C."/>
            <person name="Shaw J."/>
            <person name="Wu H."/>
            <person name="Hsiao K."/>
            <person name="Chao Y."/>
            <person name="Chu M."/>
            <person name="Cheng C."/>
            <person name="Hour A."/>
            <person name="Lee P."/>
            <person name="Lin S."/>
            <person name="Lin Y."/>
            <person name="Liou J."/>
            <person name="Liu S."/>
            <person name="Hsing Y."/>
            <person name="Raghuvanshi S."/>
            <person name="Mohanty A."/>
            <person name="Bharti A.K."/>
            <person name="Gaur A."/>
            <person name="Gupta V."/>
            <person name="Kumar D."/>
            <person name="Ravi V."/>
            <person name="Vij S."/>
            <person name="Kapur A."/>
            <person name="Khurana P."/>
            <person name="Khurana P."/>
            <person name="Khurana J.P."/>
            <person name="Tyagi A.K."/>
            <person name="Gaikwad K."/>
            <person name="Singh A."/>
            <person name="Dalal V."/>
            <person name="Srivastava S."/>
            <person name="Dixit A."/>
            <person name="Pal A.K."/>
            <person name="Ghazi I.A."/>
            <person name="Yadav M."/>
            <person name="Pandit A."/>
            <person name="Bhargava A."/>
            <person name="Sureshbabu K."/>
            <person name="Batra K."/>
            <person name="Sharma T.R."/>
            <person name="Mohapatra T."/>
            <person name="Singh N.K."/>
            <person name="Messing J."/>
            <person name="Nelson A.B."/>
            <person name="Fuks G."/>
            <person name="Kavchok S."/>
            <person name="Keizer G."/>
            <person name="Linton E."/>
            <person name="Llaca V."/>
            <person name="Song R."/>
            <person name="Tanyolac B."/>
            <person name="Young S."/>
            <person name="Ho-Il K."/>
            <person name="Hahn J.H."/>
            <person name="Sangsakoo G."/>
            <person name="Vanavichit A."/>
            <person name="de Mattos Luiz.A.T."/>
            <person name="Zimmer P.D."/>
            <person name="Malone G."/>
            <person name="Dellagostin O."/>
            <person name="de Oliveira A.C."/>
            <person name="Bevan M."/>
            <person name="Bancroft I."/>
            <person name="Minx P."/>
            <person name="Cordum H."/>
            <person name="Wilson R."/>
            <person name="Cheng Z."/>
            <person name="Jin W."/>
            <person name="Jiang J."/>
            <person name="Leong S.A."/>
            <person name="Iwama H."/>
            <person name="Gojobori T."/>
            <person name="Itoh T."/>
            <person name="Niimura Y."/>
            <person name="Fujii Y."/>
            <person name="Habara T."/>
            <person name="Sakai H."/>
            <person name="Sato Y."/>
            <person name="Wilson G."/>
            <person name="Kumar K."/>
            <person name="McCouch S."/>
            <person name="Juretic N."/>
            <person name="Hoen D."/>
            <person name="Wright S."/>
            <person name="Bruskiewich R."/>
            <person name="Bureau T."/>
            <person name="Miyao A."/>
            <person name="Hirochika H."/>
            <person name="Nishikawa T."/>
            <person name="Kadowaki K."/>
            <person name="Sugiura M."/>
            <person name="Burr B."/>
            <person name="Sasaki T."/>
        </authorList>
    </citation>
    <scope>NUCLEOTIDE SEQUENCE [LARGE SCALE GENOMIC DNA]</scope>
    <source>
        <strain evidence="3">cv. Nipponbare</strain>
    </source>
</reference>
<dbReference type="Proteomes" id="UP000000763">
    <property type="component" value="Chromosome 6"/>
</dbReference>
<evidence type="ECO:0000256" key="1">
    <source>
        <dbReference type="SAM" id="MobiDB-lite"/>
    </source>
</evidence>
<reference evidence="3" key="2">
    <citation type="journal article" date="2008" name="Nucleic Acids Res.">
        <title>The rice annotation project database (RAP-DB): 2008 update.</title>
        <authorList>
            <consortium name="The rice annotation project (RAP)"/>
        </authorList>
    </citation>
    <scope>GENOME REANNOTATION</scope>
    <source>
        <strain evidence="3">cv. Nipponbare</strain>
    </source>
</reference>
<dbReference type="AlphaFoldDB" id="Q69TG7"/>
<proteinExistence type="predicted"/>
<sequence>MVPVARVEVELLPVVHEDIVGWKKYEFVIVARGPQVAVGHTKMLVQPSRRLIREEIDIGLRPRAGAAGSARRPESGGETRPTAIAADVPSPPNSSSARGRGQLDPPAGFYLSHLCLFLAEPSPLFSSLWVSASSSLLLHLPLLGGMTGPTTLVAPLPPTSPPSVQPLAQPTHYNFLNSKLSVLMLSPLLLGATVGSHHIWQQVIALDHGHQRRGVPQQLLHHLYHPARGVGRRACHHRVGVAV</sequence>
<name>Q69TG7_ORYSJ</name>
<organism evidence="2 3">
    <name type="scientific">Oryza sativa subsp. japonica</name>
    <name type="common">Rice</name>
    <dbReference type="NCBI Taxonomy" id="39947"/>
    <lineage>
        <taxon>Eukaryota</taxon>
        <taxon>Viridiplantae</taxon>
        <taxon>Streptophyta</taxon>
        <taxon>Embryophyta</taxon>
        <taxon>Tracheophyta</taxon>
        <taxon>Spermatophyta</taxon>
        <taxon>Magnoliopsida</taxon>
        <taxon>Liliopsida</taxon>
        <taxon>Poales</taxon>
        <taxon>Poaceae</taxon>
        <taxon>BOP clade</taxon>
        <taxon>Oryzoideae</taxon>
        <taxon>Oryzeae</taxon>
        <taxon>Oryzinae</taxon>
        <taxon>Oryza</taxon>
        <taxon>Oryza sativa</taxon>
    </lineage>
</organism>
<evidence type="ECO:0000313" key="3">
    <source>
        <dbReference type="Proteomes" id="UP000000763"/>
    </source>
</evidence>
<protein>
    <submittedName>
        <fullName evidence="2">Splicing factor-like</fullName>
    </submittedName>
</protein>
<dbReference type="EMBL" id="AP004741">
    <property type="protein sequence ID" value="BAD35840.1"/>
    <property type="molecule type" value="Genomic_DNA"/>
</dbReference>
<evidence type="ECO:0000313" key="2">
    <source>
        <dbReference type="EMBL" id="BAD35840.1"/>
    </source>
</evidence>
<accession>Q69TG7</accession>
<feature type="region of interest" description="Disordered" evidence="1">
    <location>
        <begin position="63"/>
        <end position="101"/>
    </location>
</feature>
<gene>
    <name evidence="2" type="primary">OSJNBb0024N18.21</name>
</gene>